<name>A0A318S4W7_9DEIO</name>
<evidence type="ECO:0008006" key="4">
    <source>
        <dbReference type="Google" id="ProtNLM"/>
    </source>
</evidence>
<sequence length="327" mass="33493">MSTGIKAATIPAGLLALTLTLAACNAASTGPSIATIAVTGIPSNNKAKVNSTYDLNATAKDSGGVDIPGATIAWTSSDSNVATVDNYGIVTIKKLSDTPVTITASTGGVTRSIQLDTYGLDLVMGTYNASTYNGASTDVPKLHGIFVKVRRADGSSPNSFVYLEGPAGWQLNFPAPANKTFRAAIHASAAVAGTYRASTTIDGEVYEDTSVLDVTPVLPAPTNVTVTAASTTSVRATWSAVPGATTYYLQVYDCTGNLNSRLACTLLTSANVGGATQGTLKNLTLTAGAGKTYTVGVRAFTLNPDAVDVPTPTTYLVSFAGKDFQLP</sequence>
<dbReference type="Gene3D" id="2.60.40.10">
    <property type="entry name" value="Immunoglobulins"/>
    <property type="match status" value="1"/>
</dbReference>
<dbReference type="InterPro" id="IPR036116">
    <property type="entry name" value="FN3_sf"/>
</dbReference>
<gene>
    <name evidence="2" type="ORF">DES52_11731</name>
</gene>
<dbReference type="Proteomes" id="UP000248326">
    <property type="component" value="Unassembled WGS sequence"/>
</dbReference>
<dbReference type="SUPFAM" id="SSF49265">
    <property type="entry name" value="Fibronectin type III"/>
    <property type="match status" value="1"/>
</dbReference>
<proteinExistence type="predicted"/>
<dbReference type="InterPro" id="IPR013783">
    <property type="entry name" value="Ig-like_fold"/>
</dbReference>
<keyword evidence="1" id="KW-0732">Signal</keyword>
<dbReference type="CDD" id="cd00063">
    <property type="entry name" value="FN3"/>
    <property type="match status" value="1"/>
</dbReference>
<comment type="caution">
    <text evidence="2">The sequence shown here is derived from an EMBL/GenBank/DDBJ whole genome shotgun (WGS) entry which is preliminary data.</text>
</comment>
<organism evidence="2 3">
    <name type="scientific">Deinococcus yavapaiensis KR-236</name>
    <dbReference type="NCBI Taxonomy" id="694435"/>
    <lineage>
        <taxon>Bacteria</taxon>
        <taxon>Thermotogati</taxon>
        <taxon>Deinococcota</taxon>
        <taxon>Deinococci</taxon>
        <taxon>Deinococcales</taxon>
        <taxon>Deinococcaceae</taxon>
        <taxon>Deinococcus</taxon>
    </lineage>
</organism>
<evidence type="ECO:0000256" key="1">
    <source>
        <dbReference type="SAM" id="SignalP"/>
    </source>
</evidence>
<dbReference type="RefSeq" id="WP_110888280.1">
    <property type="nucleotide sequence ID" value="NZ_QJSX01000017.1"/>
</dbReference>
<dbReference type="InterPro" id="IPR003961">
    <property type="entry name" value="FN3_dom"/>
</dbReference>
<dbReference type="OrthoDB" id="58173at2"/>
<evidence type="ECO:0000313" key="3">
    <source>
        <dbReference type="Proteomes" id="UP000248326"/>
    </source>
</evidence>
<protein>
    <recommendedName>
        <fullName evidence="4">Ig-like protein group 2</fullName>
    </recommendedName>
</protein>
<dbReference type="Gene3D" id="2.60.40.1080">
    <property type="match status" value="1"/>
</dbReference>
<dbReference type="AlphaFoldDB" id="A0A318S4W7"/>
<dbReference type="SUPFAM" id="SSF49373">
    <property type="entry name" value="Invasin/intimin cell-adhesion fragments"/>
    <property type="match status" value="1"/>
</dbReference>
<evidence type="ECO:0000313" key="2">
    <source>
        <dbReference type="EMBL" id="PYE50513.1"/>
    </source>
</evidence>
<keyword evidence="3" id="KW-1185">Reference proteome</keyword>
<dbReference type="EMBL" id="QJSX01000017">
    <property type="protein sequence ID" value="PYE50513.1"/>
    <property type="molecule type" value="Genomic_DNA"/>
</dbReference>
<feature type="signal peptide" evidence="1">
    <location>
        <begin position="1"/>
        <end position="22"/>
    </location>
</feature>
<accession>A0A318S4W7</accession>
<feature type="chain" id="PRO_5016399600" description="Ig-like protein group 2" evidence="1">
    <location>
        <begin position="23"/>
        <end position="327"/>
    </location>
</feature>
<reference evidence="2 3" key="1">
    <citation type="submission" date="2018-06" db="EMBL/GenBank/DDBJ databases">
        <title>Genomic Encyclopedia of Type Strains, Phase IV (KMG-IV): sequencing the most valuable type-strain genomes for metagenomic binning, comparative biology and taxonomic classification.</title>
        <authorList>
            <person name="Goeker M."/>
        </authorList>
    </citation>
    <scope>NUCLEOTIDE SEQUENCE [LARGE SCALE GENOMIC DNA]</scope>
    <source>
        <strain evidence="2 3">DSM 18048</strain>
    </source>
</reference>
<dbReference type="InterPro" id="IPR008964">
    <property type="entry name" value="Invasin/intimin_cell_adhesion"/>
</dbReference>
<dbReference type="PROSITE" id="PS51257">
    <property type="entry name" value="PROKAR_LIPOPROTEIN"/>
    <property type="match status" value="1"/>
</dbReference>